<organism evidence="3 4">
    <name type="scientific">Rhizoclosmatium globosum</name>
    <dbReference type="NCBI Taxonomy" id="329046"/>
    <lineage>
        <taxon>Eukaryota</taxon>
        <taxon>Fungi</taxon>
        <taxon>Fungi incertae sedis</taxon>
        <taxon>Chytridiomycota</taxon>
        <taxon>Chytridiomycota incertae sedis</taxon>
        <taxon>Chytridiomycetes</taxon>
        <taxon>Chytridiales</taxon>
        <taxon>Chytriomycetaceae</taxon>
        <taxon>Rhizoclosmatium</taxon>
    </lineage>
</organism>
<dbReference type="SMART" id="SM00324">
    <property type="entry name" value="RhoGAP"/>
    <property type="match status" value="1"/>
</dbReference>
<dbReference type="InterPro" id="IPR008936">
    <property type="entry name" value="Rho_GTPase_activation_prot"/>
</dbReference>
<dbReference type="Gene3D" id="1.10.555.10">
    <property type="entry name" value="Rho GTPase activation protein"/>
    <property type="match status" value="1"/>
</dbReference>
<name>A0A1Y2ATY3_9FUNG</name>
<gene>
    <name evidence="3" type="ORF">BCR33DRAFT_65125</name>
</gene>
<feature type="region of interest" description="Disordered" evidence="1">
    <location>
        <begin position="148"/>
        <end position="180"/>
    </location>
</feature>
<dbReference type="PROSITE" id="PS50238">
    <property type="entry name" value="RHOGAP"/>
    <property type="match status" value="1"/>
</dbReference>
<dbReference type="SUPFAM" id="SSF48350">
    <property type="entry name" value="GTPase activation domain, GAP"/>
    <property type="match status" value="1"/>
</dbReference>
<dbReference type="Proteomes" id="UP000193642">
    <property type="component" value="Unassembled WGS sequence"/>
</dbReference>
<dbReference type="SUPFAM" id="SSF103657">
    <property type="entry name" value="BAR/IMD domain-like"/>
    <property type="match status" value="1"/>
</dbReference>
<feature type="domain" description="Rho-GAP" evidence="2">
    <location>
        <begin position="217"/>
        <end position="424"/>
    </location>
</feature>
<dbReference type="InterPro" id="IPR000198">
    <property type="entry name" value="RhoGAP_dom"/>
</dbReference>
<dbReference type="EMBL" id="MCGO01000120">
    <property type="protein sequence ID" value="ORY26009.1"/>
    <property type="molecule type" value="Genomic_DNA"/>
</dbReference>
<dbReference type="Gene3D" id="1.20.1270.60">
    <property type="entry name" value="Arfaptin homology (AH) domain/BAR domain"/>
    <property type="match status" value="1"/>
</dbReference>
<evidence type="ECO:0000259" key="2">
    <source>
        <dbReference type="PROSITE" id="PS50238"/>
    </source>
</evidence>
<feature type="compositionally biased region" description="Polar residues" evidence="1">
    <location>
        <begin position="148"/>
        <end position="158"/>
    </location>
</feature>
<evidence type="ECO:0000313" key="3">
    <source>
        <dbReference type="EMBL" id="ORY26009.1"/>
    </source>
</evidence>
<dbReference type="GO" id="GO:0007165">
    <property type="term" value="P:signal transduction"/>
    <property type="evidence" value="ECO:0007669"/>
    <property type="project" value="InterPro"/>
</dbReference>
<evidence type="ECO:0000313" key="4">
    <source>
        <dbReference type="Proteomes" id="UP000193642"/>
    </source>
</evidence>
<accession>A0A1Y2ATY3</accession>
<comment type="caution">
    <text evidence="3">The sequence shown here is derived from an EMBL/GenBank/DDBJ whole genome shotgun (WGS) entry which is preliminary data.</text>
</comment>
<dbReference type="InterPro" id="IPR027267">
    <property type="entry name" value="AH/BAR_dom_sf"/>
</dbReference>
<protein>
    <recommendedName>
        <fullName evidence="2">Rho-GAP domain-containing protein</fullName>
    </recommendedName>
</protein>
<sequence>MELHQPASILPTLSTYATTLSQMAAAHRLLAERLSQNGVVVIKDFCAKHRRLVDLKRTEVDSHYSVYLKSLQELEAKRAAFFGEVEGVVGKKEYLGALTTAEHARSAVEFHITEFLQYAQDTQHARLQLSREVFTMLEDAQTNFYHTQLQNWAPPSNQTTDDSDDEDSPTPVQTTKLASPDPLLGTQEIAHVLQTGTRHTQPILLDPIIPLCQCFGISLEALHQATSDPIPPFLRKCIASLHESLTLRKLKTPVDAWITGSAGLAQVPAIQFLRMEANGTCGGSGVHYSRVKREEPSVISALVKEFLGELPVGLVGTEVEETLRIVYDAYETVDMEEDDTIRLKTVSSLLLTLPTSHYETLKLLSHLLHITTKDLPDTSPKLFHLIRTLSPLILRAKIETTESLQDTLRDKLCYDLLRNYTDIFPALDDDPTNDHYNDRVFAPPTTPPPTDTFDDDNDIPNRVGASWGYGSTTYVFC</sequence>
<dbReference type="OrthoDB" id="2155291at2759"/>
<dbReference type="AlphaFoldDB" id="A0A1Y2ATY3"/>
<dbReference type="STRING" id="329046.A0A1Y2ATY3"/>
<evidence type="ECO:0000256" key="1">
    <source>
        <dbReference type="SAM" id="MobiDB-lite"/>
    </source>
</evidence>
<reference evidence="3 4" key="1">
    <citation type="submission" date="2016-07" db="EMBL/GenBank/DDBJ databases">
        <title>Pervasive Adenine N6-methylation of Active Genes in Fungi.</title>
        <authorList>
            <consortium name="DOE Joint Genome Institute"/>
            <person name="Mondo S.J."/>
            <person name="Dannebaum R.O."/>
            <person name="Kuo R.C."/>
            <person name="Labutti K."/>
            <person name="Haridas S."/>
            <person name="Kuo A."/>
            <person name="Salamov A."/>
            <person name="Ahrendt S.R."/>
            <person name="Lipzen A."/>
            <person name="Sullivan W."/>
            <person name="Andreopoulos W.B."/>
            <person name="Clum A."/>
            <person name="Lindquist E."/>
            <person name="Daum C."/>
            <person name="Ramamoorthy G.K."/>
            <person name="Gryganskyi A."/>
            <person name="Culley D."/>
            <person name="Magnuson J.K."/>
            <person name="James T.Y."/>
            <person name="O'Malley M.A."/>
            <person name="Stajich J.E."/>
            <person name="Spatafora J.W."/>
            <person name="Visel A."/>
            <person name="Grigoriev I.V."/>
        </authorList>
    </citation>
    <scope>NUCLEOTIDE SEQUENCE [LARGE SCALE GENOMIC DNA]</scope>
    <source>
        <strain evidence="3 4">JEL800</strain>
    </source>
</reference>
<proteinExistence type="predicted"/>
<keyword evidence="4" id="KW-1185">Reference proteome</keyword>
<dbReference type="Pfam" id="PF00620">
    <property type="entry name" value="RhoGAP"/>
    <property type="match status" value="1"/>
</dbReference>